<proteinExistence type="predicted"/>
<organism evidence="1 2">
    <name type="scientific">Cichorium intybus</name>
    <name type="common">Chicory</name>
    <dbReference type="NCBI Taxonomy" id="13427"/>
    <lineage>
        <taxon>Eukaryota</taxon>
        <taxon>Viridiplantae</taxon>
        <taxon>Streptophyta</taxon>
        <taxon>Embryophyta</taxon>
        <taxon>Tracheophyta</taxon>
        <taxon>Spermatophyta</taxon>
        <taxon>Magnoliopsida</taxon>
        <taxon>eudicotyledons</taxon>
        <taxon>Gunneridae</taxon>
        <taxon>Pentapetalae</taxon>
        <taxon>asterids</taxon>
        <taxon>campanulids</taxon>
        <taxon>Asterales</taxon>
        <taxon>Asteraceae</taxon>
        <taxon>Cichorioideae</taxon>
        <taxon>Cichorieae</taxon>
        <taxon>Cichoriinae</taxon>
        <taxon>Cichorium</taxon>
    </lineage>
</organism>
<gene>
    <name evidence="1" type="ORF">L2E82_37972</name>
</gene>
<dbReference type="EMBL" id="CM042015">
    <property type="protein sequence ID" value="KAI3708657.1"/>
    <property type="molecule type" value="Genomic_DNA"/>
</dbReference>
<evidence type="ECO:0000313" key="2">
    <source>
        <dbReference type="Proteomes" id="UP001055811"/>
    </source>
</evidence>
<sequence length="75" mass="8434">MMTAMIFIELTGSTVRDGGEGSDCRDCLSSNALCEGVIVQKKMRRRWWLRGNVGNCSENGEKKKEVVGKEIVRRL</sequence>
<accession>A0ACB9AFM6</accession>
<reference evidence="1 2" key="2">
    <citation type="journal article" date="2022" name="Mol. Ecol. Resour.">
        <title>The genomes of chicory, endive, great burdock and yacon provide insights into Asteraceae paleo-polyploidization history and plant inulin production.</title>
        <authorList>
            <person name="Fan W."/>
            <person name="Wang S."/>
            <person name="Wang H."/>
            <person name="Wang A."/>
            <person name="Jiang F."/>
            <person name="Liu H."/>
            <person name="Zhao H."/>
            <person name="Xu D."/>
            <person name="Zhang Y."/>
        </authorList>
    </citation>
    <scope>NUCLEOTIDE SEQUENCE [LARGE SCALE GENOMIC DNA]</scope>
    <source>
        <strain evidence="2">cv. Punajuju</strain>
        <tissue evidence="1">Leaves</tissue>
    </source>
</reference>
<reference evidence="2" key="1">
    <citation type="journal article" date="2022" name="Mol. Ecol. Resour.">
        <title>The genomes of chicory, endive, great burdock and yacon provide insights into Asteraceae palaeo-polyploidization history and plant inulin production.</title>
        <authorList>
            <person name="Fan W."/>
            <person name="Wang S."/>
            <person name="Wang H."/>
            <person name="Wang A."/>
            <person name="Jiang F."/>
            <person name="Liu H."/>
            <person name="Zhao H."/>
            <person name="Xu D."/>
            <person name="Zhang Y."/>
        </authorList>
    </citation>
    <scope>NUCLEOTIDE SEQUENCE [LARGE SCALE GENOMIC DNA]</scope>
    <source>
        <strain evidence="2">cv. Punajuju</strain>
    </source>
</reference>
<keyword evidence="2" id="KW-1185">Reference proteome</keyword>
<protein>
    <submittedName>
        <fullName evidence="1">Uncharacterized protein</fullName>
    </submittedName>
</protein>
<comment type="caution">
    <text evidence="1">The sequence shown here is derived from an EMBL/GenBank/DDBJ whole genome shotgun (WGS) entry which is preliminary data.</text>
</comment>
<dbReference type="Proteomes" id="UP001055811">
    <property type="component" value="Linkage Group LG07"/>
</dbReference>
<name>A0ACB9AFM6_CICIN</name>
<evidence type="ECO:0000313" key="1">
    <source>
        <dbReference type="EMBL" id="KAI3708657.1"/>
    </source>
</evidence>